<reference evidence="3 4" key="1">
    <citation type="journal article" date="2010" name="Stand. Genomic Sci.">
        <title>Complete genome sequence of Intrasporangium calvum type strain (7 KIP).</title>
        <authorList>
            <person name="Del Rio T.G."/>
            <person name="Chertkov O."/>
            <person name="Yasawong M."/>
            <person name="Lucas S."/>
            <person name="Deshpande S."/>
            <person name="Cheng J.F."/>
            <person name="Detter C."/>
            <person name="Tapia R."/>
            <person name="Han C."/>
            <person name="Goodwin L."/>
            <person name="Pitluck S."/>
            <person name="Liolios K."/>
            <person name="Ivanova N."/>
            <person name="Mavromatis K."/>
            <person name="Pati A."/>
            <person name="Chen A."/>
            <person name="Palaniappan K."/>
            <person name="Land M."/>
            <person name="Hauser L."/>
            <person name="Chang Y.J."/>
            <person name="Jeffries C.D."/>
            <person name="Rohde M."/>
            <person name="Pukall R."/>
            <person name="Sikorski J."/>
            <person name="Goker M."/>
            <person name="Woyke T."/>
            <person name="Bristow J."/>
            <person name="Eisen J.A."/>
            <person name="Markowitz V."/>
            <person name="Hugenholtz P."/>
            <person name="Kyrpides N.C."/>
            <person name="Klenk H.P."/>
            <person name="Lapidus A."/>
        </authorList>
    </citation>
    <scope>NUCLEOTIDE SEQUENCE [LARGE SCALE GENOMIC DNA]</scope>
    <source>
        <strain evidence="4">ATCC 23552 / DSM 43043 / JCM 3097 / NBRC 12989 / 7 KIP</strain>
    </source>
</reference>
<evidence type="ECO:0000256" key="2">
    <source>
        <dbReference type="SAM" id="SignalP"/>
    </source>
</evidence>
<name>E6SER9_INTC7</name>
<feature type="chain" id="PRO_5003210675" evidence="2">
    <location>
        <begin position="25"/>
        <end position="133"/>
    </location>
</feature>
<evidence type="ECO:0000313" key="3">
    <source>
        <dbReference type="EMBL" id="ADU47676.1"/>
    </source>
</evidence>
<feature type="region of interest" description="Disordered" evidence="1">
    <location>
        <begin position="25"/>
        <end position="93"/>
    </location>
</feature>
<keyword evidence="4" id="KW-1185">Reference proteome</keyword>
<evidence type="ECO:0000313" key="4">
    <source>
        <dbReference type="Proteomes" id="UP000008914"/>
    </source>
</evidence>
<keyword evidence="2" id="KW-0732">Signal</keyword>
<proteinExistence type="predicted"/>
<sequence>MGRARFLVALIATALVLPMGTAVAAEPAPSRGQTVAKGTPVNGPGSEDPNVPVGGPAPDWFKDSAYRPEQPIPTDQDGEGEGTDPNISVGGPAPDWFKDPSFRNFICSIALEAFLVSKVKPAWQLIRAVRWGI</sequence>
<accession>E6SER9</accession>
<evidence type="ECO:0000256" key="1">
    <source>
        <dbReference type="SAM" id="MobiDB-lite"/>
    </source>
</evidence>
<feature type="signal peptide" evidence="2">
    <location>
        <begin position="1"/>
        <end position="24"/>
    </location>
</feature>
<dbReference type="KEGG" id="ica:Intca_1158"/>
<organism evidence="3 4">
    <name type="scientific">Intrasporangium calvum (strain ATCC 23552 / DSM 43043 / JCM 3097 / NBRC 12989 / NCIMB 10167 / NRRL B-3866 / 7 KIP)</name>
    <dbReference type="NCBI Taxonomy" id="710696"/>
    <lineage>
        <taxon>Bacteria</taxon>
        <taxon>Bacillati</taxon>
        <taxon>Actinomycetota</taxon>
        <taxon>Actinomycetes</taxon>
        <taxon>Micrococcales</taxon>
        <taxon>Intrasporangiaceae</taxon>
        <taxon>Intrasporangium</taxon>
    </lineage>
</organism>
<gene>
    <name evidence="3" type="ordered locus">Intca_1158</name>
</gene>
<dbReference type="HOGENOM" id="CLU_1903865_0_0_11"/>
<dbReference type="AlphaFoldDB" id="E6SER9"/>
<dbReference type="STRING" id="710696.Intca_1158"/>
<dbReference type="Proteomes" id="UP000008914">
    <property type="component" value="Chromosome"/>
</dbReference>
<protein>
    <submittedName>
        <fullName evidence="3">Uncharacterized protein</fullName>
    </submittedName>
</protein>
<dbReference type="EMBL" id="CP002343">
    <property type="protein sequence ID" value="ADU47676.1"/>
    <property type="molecule type" value="Genomic_DNA"/>
</dbReference>